<organism evidence="1">
    <name type="scientific">bioreactor metagenome</name>
    <dbReference type="NCBI Taxonomy" id="1076179"/>
    <lineage>
        <taxon>unclassified sequences</taxon>
        <taxon>metagenomes</taxon>
        <taxon>ecological metagenomes</taxon>
    </lineage>
</organism>
<proteinExistence type="predicted"/>
<protein>
    <submittedName>
        <fullName evidence="1">Uncharacterized protein</fullName>
    </submittedName>
</protein>
<dbReference type="EMBL" id="VSSQ01063392">
    <property type="protein sequence ID" value="MPN16442.1"/>
    <property type="molecule type" value="Genomic_DNA"/>
</dbReference>
<comment type="caution">
    <text evidence="1">The sequence shown here is derived from an EMBL/GenBank/DDBJ whole genome shotgun (WGS) entry which is preliminary data.</text>
</comment>
<accession>A0A645FS38</accession>
<gene>
    <name evidence="1" type="ORF">SDC9_163782</name>
</gene>
<name>A0A645FS38_9ZZZZ</name>
<dbReference type="AlphaFoldDB" id="A0A645FS38"/>
<sequence>MVERVVFFSLSLPTDRFRAFVDALFQPITLDNEVIKRIEESLFHHVDLAKRYRVNAPLPRNIVHLAFNGKCQLRNAIAAHRGGGRQIGIHGGRFADLHFFRRICLKIIGHGICRDCMGMRGVCPAVGVDANRALLHSIVFVQLQRGIQIHSVPRAAAGKRFLPRHHQRNRRAAQLF</sequence>
<reference evidence="1" key="1">
    <citation type="submission" date="2019-08" db="EMBL/GenBank/DDBJ databases">
        <authorList>
            <person name="Kucharzyk K."/>
            <person name="Murdoch R.W."/>
            <person name="Higgins S."/>
            <person name="Loffler F."/>
        </authorList>
    </citation>
    <scope>NUCLEOTIDE SEQUENCE</scope>
</reference>
<evidence type="ECO:0000313" key="1">
    <source>
        <dbReference type="EMBL" id="MPN16442.1"/>
    </source>
</evidence>